<dbReference type="EMBL" id="SPPK01000001">
    <property type="protein sequence ID" value="TFU90508.1"/>
    <property type="molecule type" value="Genomic_DNA"/>
</dbReference>
<gene>
    <name evidence="2" type="ORF">E4T88_00600</name>
</gene>
<reference evidence="2 3" key="1">
    <citation type="submission" date="2019-03" db="EMBL/GenBank/DDBJ databases">
        <title>Diversity of the mouse oral microbiome.</title>
        <authorList>
            <person name="Joseph S."/>
            <person name="Aduse-Opoku J."/>
            <person name="Curtis M."/>
            <person name="Wade W."/>
            <person name="Hashim A."/>
        </authorList>
    </citation>
    <scope>NUCLEOTIDE SEQUENCE [LARGE SCALE GENOMIC DNA]</scope>
    <source>
        <strain evidence="2 3">P11</strain>
    </source>
</reference>
<sequence length="139" mass="15908">MYTGEAYINDADVWTTYSAYFIENSYSNLLKDGDMKEDASNDARSQPGKQVFSSNPQPKDRDVEVTLLFKCASRDEYLTKYENLLLVLKNEIRLKIVPLKKVYVLKRVSYLSLDPYNAGSAAKLVIKFNEPNPANRIKL</sequence>
<dbReference type="RefSeq" id="WP_135103563.1">
    <property type="nucleotide sequence ID" value="NZ_JADGKW010000001.1"/>
</dbReference>
<dbReference type="OrthoDB" id="997729at2"/>
<accession>A0A4Y9IRE3</accession>
<organism evidence="2 3">
    <name type="scientific">Dysgonomonas mossii</name>
    <dbReference type="NCBI Taxonomy" id="163665"/>
    <lineage>
        <taxon>Bacteria</taxon>
        <taxon>Pseudomonadati</taxon>
        <taxon>Bacteroidota</taxon>
        <taxon>Bacteroidia</taxon>
        <taxon>Bacteroidales</taxon>
        <taxon>Dysgonomonadaceae</taxon>
        <taxon>Dysgonomonas</taxon>
    </lineage>
</organism>
<evidence type="ECO:0000313" key="3">
    <source>
        <dbReference type="Proteomes" id="UP000298285"/>
    </source>
</evidence>
<dbReference type="Proteomes" id="UP000298285">
    <property type="component" value="Unassembled WGS sequence"/>
</dbReference>
<comment type="caution">
    <text evidence="2">The sequence shown here is derived from an EMBL/GenBank/DDBJ whole genome shotgun (WGS) entry which is preliminary data.</text>
</comment>
<name>A0A4Y9IRE3_9BACT</name>
<evidence type="ECO:0000313" key="2">
    <source>
        <dbReference type="EMBL" id="TFU90508.1"/>
    </source>
</evidence>
<protein>
    <submittedName>
        <fullName evidence="2">Uncharacterized protein</fullName>
    </submittedName>
</protein>
<feature type="region of interest" description="Disordered" evidence="1">
    <location>
        <begin position="33"/>
        <end position="59"/>
    </location>
</feature>
<feature type="compositionally biased region" description="Polar residues" evidence="1">
    <location>
        <begin position="42"/>
        <end position="57"/>
    </location>
</feature>
<evidence type="ECO:0000256" key="1">
    <source>
        <dbReference type="SAM" id="MobiDB-lite"/>
    </source>
</evidence>
<proteinExistence type="predicted"/>
<dbReference type="AlphaFoldDB" id="A0A4Y9IRE3"/>